<dbReference type="AlphaFoldDB" id="A0A6J7UH22"/>
<sequence length="342" mass="36596">MSLDDSRKGQLLSLKLRVLVHEHLGKSIPESDLEPLGFSRGAAVKHGTDVWVLVSDNPQRGLGPALLWALKEGATALHVLAEENTGVLARQAEHFSFPITVWHVNDRVLLPAIAVPHVETTPALPEHLAFIELIASGGAVPHVEHGIVTGEVLGLEVCRAVTDAYNGEVRLEVGMGAHDREAFVLLHGNKPQQEALAGVVASVAKQRHPDAEPHPFNRLAPERMLRARVVNEPGLVGAVSLEPCDPPFARSNVLDVVPCVGKAQDANGEQFIVVFTTGADPDIVPFALDARSYIDPTAELIIAMPDTHITRTNLLAAEKATKPARFLGIPAATKNSQLASPS</sequence>
<evidence type="ECO:0000313" key="1">
    <source>
        <dbReference type="EMBL" id="CAB5065205.1"/>
    </source>
</evidence>
<proteinExistence type="predicted"/>
<dbReference type="EMBL" id="CAFBQU010000019">
    <property type="protein sequence ID" value="CAB5065205.1"/>
    <property type="molecule type" value="Genomic_DNA"/>
</dbReference>
<name>A0A6J7UH22_9ZZZZ</name>
<organism evidence="1">
    <name type="scientific">freshwater metagenome</name>
    <dbReference type="NCBI Taxonomy" id="449393"/>
    <lineage>
        <taxon>unclassified sequences</taxon>
        <taxon>metagenomes</taxon>
        <taxon>ecological metagenomes</taxon>
    </lineage>
</organism>
<accession>A0A6J7UH22</accession>
<reference evidence="1" key="1">
    <citation type="submission" date="2020-05" db="EMBL/GenBank/DDBJ databases">
        <authorList>
            <person name="Chiriac C."/>
            <person name="Salcher M."/>
            <person name="Ghai R."/>
            <person name="Kavagutti S V."/>
        </authorList>
    </citation>
    <scope>NUCLEOTIDE SEQUENCE</scope>
</reference>
<gene>
    <name evidence="1" type="ORF">UFOPK4347_00882</name>
</gene>
<protein>
    <submittedName>
        <fullName evidence="1">Unannotated protein</fullName>
    </submittedName>
</protein>